<evidence type="ECO:0000313" key="4">
    <source>
        <dbReference type="Proteomes" id="UP000013049"/>
    </source>
</evidence>
<feature type="transmembrane region" description="Helical" evidence="1">
    <location>
        <begin position="69"/>
        <end position="89"/>
    </location>
</feature>
<feature type="transmembrane region" description="Helical" evidence="1">
    <location>
        <begin position="101"/>
        <end position="122"/>
    </location>
</feature>
<comment type="caution">
    <text evidence="3">The sequence shown here is derived from an EMBL/GenBank/DDBJ whole genome shotgun (WGS) entry which is preliminary data.</text>
</comment>
<protein>
    <recommendedName>
        <fullName evidence="2">Acyltransferase 3 domain-containing protein</fullName>
    </recommendedName>
</protein>
<dbReference type="AlphaFoldDB" id="N8UUD1"/>
<dbReference type="eggNOG" id="COG1835">
    <property type="taxonomic scope" value="Bacteria"/>
</dbReference>
<keyword evidence="1" id="KW-0812">Transmembrane</keyword>
<feature type="domain" description="Acyltransferase 3" evidence="2">
    <location>
        <begin position="5"/>
        <end position="300"/>
    </location>
</feature>
<sequence>MERNVAIDILKLSLSFLVVMLHCHLFQDINQSFSYVMVNGICRIAVPVFLVITGYYFFYTNDFGKLIKWAKRILILYLIWMILYSSFWFSHSSLIENINSLFWGYFVLWYLIGTFFGGVLVYWIRNYSLAFQVILAAVCFLAGYMIQTIGNLHIFPTETDHLLNEFRNYRNFLMMCFPFIMIGFWINKYKIDRNVKINIYMILGLILLLISESFIHYYFISHKESLDLLVMLLLVAPAILLFTLRQDVRSHSKSIATISTAIYLIHPMIMFEFSKIFDANNTIAFTTLVLFASITVGSLLTILNKRVKYLL</sequence>
<name>N8UUD1_9GAMM</name>
<evidence type="ECO:0000259" key="2">
    <source>
        <dbReference type="Pfam" id="PF01757"/>
    </source>
</evidence>
<feature type="transmembrane region" description="Helical" evidence="1">
    <location>
        <begin position="33"/>
        <end position="57"/>
    </location>
</feature>
<evidence type="ECO:0000313" key="3">
    <source>
        <dbReference type="EMBL" id="ENU91211.1"/>
    </source>
</evidence>
<dbReference type="Proteomes" id="UP000013049">
    <property type="component" value="Unassembled WGS sequence"/>
</dbReference>
<dbReference type="EMBL" id="APPC01000022">
    <property type="protein sequence ID" value="ENU91211.1"/>
    <property type="molecule type" value="Genomic_DNA"/>
</dbReference>
<keyword evidence="1" id="KW-1133">Transmembrane helix</keyword>
<dbReference type="Pfam" id="PF01757">
    <property type="entry name" value="Acyl_transf_3"/>
    <property type="match status" value="1"/>
</dbReference>
<feature type="transmembrane region" description="Helical" evidence="1">
    <location>
        <begin position="169"/>
        <end position="187"/>
    </location>
</feature>
<organism evidence="3 4">
    <name type="scientific">Acinetobacter vivianii</name>
    <dbReference type="NCBI Taxonomy" id="1776742"/>
    <lineage>
        <taxon>Bacteria</taxon>
        <taxon>Pseudomonadati</taxon>
        <taxon>Pseudomonadota</taxon>
        <taxon>Gammaproteobacteria</taxon>
        <taxon>Moraxellales</taxon>
        <taxon>Moraxellaceae</taxon>
        <taxon>Acinetobacter</taxon>
    </lineage>
</organism>
<proteinExistence type="predicted"/>
<feature type="transmembrane region" description="Helical" evidence="1">
    <location>
        <begin position="256"/>
        <end position="277"/>
    </location>
</feature>
<evidence type="ECO:0000256" key="1">
    <source>
        <dbReference type="SAM" id="Phobius"/>
    </source>
</evidence>
<gene>
    <name evidence="3" type="ORF">F971_03349</name>
</gene>
<dbReference type="HOGENOM" id="CLU_055093_3_1_6"/>
<feature type="transmembrane region" description="Helical" evidence="1">
    <location>
        <begin position="226"/>
        <end position="244"/>
    </location>
</feature>
<dbReference type="RefSeq" id="WP_004773389.1">
    <property type="nucleotide sequence ID" value="NZ_KB849358.1"/>
</dbReference>
<dbReference type="PATRIC" id="fig|1217712.3.peg.3235"/>
<keyword evidence="1" id="KW-0472">Membrane</keyword>
<feature type="transmembrane region" description="Helical" evidence="1">
    <location>
        <begin position="9"/>
        <end position="27"/>
    </location>
</feature>
<dbReference type="InterPro" id="IPR002656">
    <property type="entry name" value="Acyl_transf_3_dom"/>
</dbReference>
<accession>N8UUD1</accession>
<feature type="transmembrane region" description="Helical" evidence="1">
    <location>
        <begin position="129"/>
        <end position="149"/>
    </location>
</feature>
<dbReference type="GO" id="GO:0016747">
    <property type="term" value="F:acyltransferase activity, transferring groups other than amino-acyl groups"/>
    <property type="evidence" value="ECO:0007669"/>
    <property type="project" value="InterPro"/>
</dbReference>
<feature type="transmembrane region" description="Helical" evidence="1">
    <location>
        <begin position="283"/>
        <end position="303"/>
    </location>
</feature>
<reference evidence="3 4" key="1">
    <citation type="submission" date="2013-02" db="EMBL/GenBank/DDBJ databases">
        <title>The Genome Sequence of Acinetobacter sp. NIPH 758.</title>
        <authorList>
            <consortium name="The Broad Institute Genome Sequencing Platform"/>
            <consortium name="The Broad Institute Genome Sequencing Center for Infectious Disease"/>
            <person name="Cerqueira G."/>
            <person name="Feldgarden M."/>
            <person name="Courvalin P."/>
            <person name="Perichon B."/>
            <person name="Grillot-Courvalin C."/>
            <person name="Clermont D."/>
            <person name="Rocha E."/>
            <person name="Yoon E.-J."/>
            <person name="Nemec A."/>
            <person name="Walker B."/>
            <person name="Young S.K."/>
            <person name="Zeng Q."/>
            <person name="Gargeya S."/>
            <person name="Fitzgerald M."/>
            <person name="Haas B."/>
            <person name="Abouelleil A."/>
            <person name="Alvarado L."/>
            <person name="Arachchi H.M."/>
            <person name="Berlin A.M."/>
            <person name="Chapman S.B."/>
            <person name="Dewar J."/>
            <person name="Goldberg J."/>
            <person name="Griggs A."/>
            <person name="Gujja S."/>
            <person name="Hansen M."/>
            <person name="Howarth C."/>
            <person name="Imamovic A."/>
            <person name="Larimer J."/>
            <person name="McCowan C."/>
            <person name="Murphy C."/>
            <person name="Neiman D."/>
            <person name="Pearson M."/>
            <person name="Priest M."/>
            <person name="Roberts A."/>
            <person name="Saif S."/>
            <person name="Shea T."/>
            <person name="Sisk P."/>
            <person name="Sykes S."/>
            <person name="Wortman J."/>
            <person name="Nusbaum C."/>
            <person name="Birren B."/>
        </authorList>
    </citation>
    <scope>NUCLEOTIDE SEQUENCE [LARGE SCALE GENOMIC DNA]</scope>
    <source>
        <strain evidence="3 4">NIPH 758</strain>
    </source>
</reference>
<feature type="transmembrane region" description="Helical" evidence="1">
    <location>
        <begin position="199"/>
        <end position="220"/>
    </location>
</feature>